<dbReference type="EMBL" id="CP002408">
    <property type="protein sequence ID" value="AFU57166.1"/>
    <property type="molecule type" value="Genomic_DNA"/>
</dbReference>
<feature type="compositionally biased region" description="Polar residues" evidence="1">
    <location>
        <begin position="44"/>
        <end position="64"/>
    </location>
</feature>
<accession>K0I7D1</accession>
<dbReference type="KEGG" id="nga:Ngar_c02180"/>
<evidence type="ECO:0000256" key="1">
    <source>
        <dbReference type="SAM" id="MobiDB-lite"/>
    </source>
</evidence>
<keyword evidence="3" id="KW-1185">Reference proteome</keyword>
<evidence type="ECO:0000313" key="3">
    <source>
        <dbReference type="Proteomes" id="UP000008037"/>
    </source>
</evidence>
<name>K0I7D1_NITGG</name>
<feature type="compositionally biased region" description="Polar residues" evidence="1">
    <location>
        <begin position="12"/>
        <end position="28"/>
    </location>
</feature>
<feature type="region of interest" description="Disordered" evidence="1">
    <location>
        <begin position="1"/>
        <end position="64"/>
    </location>
</feature>
<gene>
    <name evidence="2" type="ordered locus">Ngar_c02180</name>
</gene>
<sequence>MQNMMQKGIGSFLSSGGNDKGSMQSALSQLDGGLNNIEHPLVQQVKQNANLRDDNQQNNTHSRR</sequence>
<reference evidence="2 3" key="1">
    <citation type="journal article" date="2012" name="Environ. Microbiol.">
        <title>The genome of the ammonia-oxidizing Candidatus Nitrososphaera gargensis: insights into metabolic versatility and environmental adaptations.</title>
        <authorList>
            <person name="Spang A."/>
            <person name="Poehlein A."/>
            <person name="Offre P."/>
            <person name="Zumbragel S."/>
            <person name="Haider S."/>
            <person name="Rychlik N."/>
            <person name="Nowka B."/>
            <person name="Schmeisser C."/>
            <person name="Lebedeva E.V."/>
            <person name="Rattei T."/>
            <person name="Bohm C."/>
            <person name="Schmid M."/>
            <person name="Galushko A."/>
            <person name="Hatzenpichler R."/>
            <person name="Weinmaier T."/>
            <person name="Daniel R."/>
            <person name="Schleper C."/>
            <person name="Spieck E."/>
            <person name="Streit W."/>
            <person name="Wagner M."/>
        </authorList>
    </citation>
    <scope>NUCLEOTIDE SEQUENCE [LARGE SCALE GENOMIC DNA]</scope>
    <source>
        <strain evidence="3">Ga9.2</strain>
    </source>
</reference>
<organism evidence="2 3">
    <name type="scientific">Nitrososphaera gargensis (strain Ga9.2)</name>
    <dbReference type="NCBI Taxonomy" id="1237085"/>
    <lineage>
        <taxon>Archaea</taxon>
        <taxon>Nitrososphaerota</taxon>
        <taxon>Nitrososphaeria</taxon>
        <taxon>Nitrososphaerales</taxon>
        <taxon>Nitrososphaeraceae</taxon>
        <taxon>Nitrososphaera</taxon>
    </lineage>
</organism>
<dbReference type="HOGENOM" id="CLU_2857203_0_0_2"/>
<evidence type="ECO:0000313" key="2">
    <source>
        <dbReference type="EMBL" id="AFU57166.1"/>
    </source>
</evidence>
<dbReference type="Proteomes" id="UP000008037">
    <property type="component" value="Chromosome"/>
</dbReference>
<dbReference type="AlphaFoldDB" id="K0I7D1"/>
<proteinExistence type="predicted"/>
<protein>
    <submittedName>
        <fullName evidence="2">Uncharacterized protein</fullName>
    </submittedName>
</protein>
<dbReference type="BioCyc" id="CNIT1237085:G1324-218-MONOMER"/>
<dbReference type="InParanoid" id="K0I7D1"/>